<dbReference type="EMBL" id="GGEC01084541">
    <property type="protein sequence ID" value="MBX65025.1"/>
    <property type="molecule type" value="Transcribed_RNA"/>
</dbReference>
<reference evidence="1" key="1">
    <citation type="submission" date="2018-02" db="EMBL/GenBank/DDBJ databases">
        <title>Rhizophora mucronata_Transcriptome.</title>
        <authorList>
            <person name="Meera S.P."/>
            <person name="Sreeshan A."/>
            <person name="Augustine A."/>
        </authorList>
    </citation>
    <scope>NUCLEOTIDE SEQUENCE</scope>
    <source>
        <tissue evidence="1">Leaf</tissue>
    </source>
</reference>
<name>A0A2P2QDL0_RHIMU</name>
<evidence type="ECO:0000313" key="1">
    <source>
        <dbReference type="EMBL" id="MBX65025.1"/>
    </source>
</evidence>
<dbReference type="AlphaFoldDB" id="A0A2P2QDL0"/>
<sequence length="19" mass="2148">MPGELSVNTASRCQHQNIY</sequence>
<accession>A0A2P2QDL0</accession>
<organism evidence="1">
    <name type="scientific">Rhizophora mucronata</name>
    <name type="common">Asiatic mangrove</name>
    <dbReference type="NCBI Taxonomy" id="61149"/>
    <lineage>
        <taxon>Eukaryota</taxon>
        <taxon>Viridiplantae</taxon>
        <taxon>Streptophyta</taxon>
        <taxon>Embryophyta</taxon>
        <taxon>Tracheophyta</taxon>
        <taxon>Spermatophyta</taxon>
        <taxon>Magnoliopsida</taxon>
        <taxon>eudicotyledons</taxon>
        <taxon>Gunneridae</taxon>
        <taxon>Pentapetalae</taxon>
        <taxon>rosids</taxon>
        <taxon>fabids</taxon>
        <taxon>Malpighiales</taxon>
        <taxon>Rhizophoraceae</taxon>
        <taxon>Rhizophora</taxon>
    </lineage>
</organism>
<protein>
    <submittedName>
        <fullName evidence="1">Uncharacterized protein</fullName>
    </submittedName>
</protein>
<proteinExistence type="predicted"/>